<gene>
    <name evidence="2" type="ORF">FNJ60_04275</name>
</gene>
<keyword evidence="3" id="KW-1185">Reference proteome</keyword>
<evidence type="ECO:0000313" key="3">
    <source>
        <dbReference type="Proteomes" id="UP000324383"/>
    </source>
</evidence>
<dbReference type="InterPro" id="IPR037171">
    <property type="entry name" value="NagB/RpiA_transferase-like"/>
</dbReference>
<dbReference type="PANTHER" id="PTHR43682">
    <property type="entry name" value="LACTATE UTILIZATION PROTEIN C"/>
    <property type="match status" value="1"/>
</dbReference>
<dbReference type="EMBL" id="VKLW01000007">
    <property type="protein sequence ID" value="TYK34482.1"/>
    <property type="molecule type" value="Genomic_DNA"/>
</dbReference>
<name>A0A5D3EZ58_9BACE</name>
<feature type="domain" description="LUD" evidence="1">
    <location>
        <begin position="96"/>
        <end position="193"/>
    </location>
</feature>
<comment type="caution">
    <text evidence="2">The sequence shown here is derived from an EMBL/GenBank/DDBJ whole genome shotgun (WGS) entry which is preliminary data.</text>
</comment>
<dbReference type="SUPFAM" id="SSF100950">
    <property type="entry name" value="NagB/RpiA/CoA transferase-like"/>
    <property type="match status" value="1"/>
</dbReference>
<dbReference type="InterPro" id="IPR024185">
    <property type="entry name" value="FTHF_cligase-like_sf"/>
</dbReference>
<dbReference type="Proteomes" id="UP000324383">
    <property type="component" value="Unassembled WGS sequence"/>
</dbReference>
<evidence type="ECO:0000259" key="1">
    <source>
        <dbReference type="Pfam" id="PF02589"/>
    </source>
</evidence>
<evidence type="ECO:0000313" key="2">
    <source>
        <dbReference type="EMBL" id="TYK34482.1"/>
    </source>
</evidence>
<proteinExistence type="predicted"/>
<sequence>MSSREEILAAIRRNTQKRYEKPDVRIEKRLSYADKIGQFCSVSRAVGGRAVVLGEGEDLNEAIRSVYPSAKRIASVLLEVTCATFNPDELDDPKELDGTDLAVISGEWGVAENGAVWIPQTVKHKAVYFIAERLVILLNRNRIVDTMYDAYRKLDKQPYEFGTFISGPSKTADIEQALVMGAHGAREVTVILV</sequence>
<dbReference type="InterPro" id="IPR003741">
    <property type="entry name" value="LUD_dom"/>
</dbReference>
<dbReference type="Gene3D" id="3.40.50.10420">
    <property type="entry name" value="NagB/RpiA/CoA transferase-like"/>
    <property type="match status" value="1"/>
</dbReference>
<dbReference type="PANTHER" id="PTHR43682:SF1">
    <property type="entry name" value="LACTATE UTILIZATION PROTEIN C"/>
    <property type="match status" value="1"/>
</dbReference>
<organism evidence="2 3">
    <name type="scientific">Bacteroides pyogenes</name>
    <dbReference type="NCBI Taxonomy" id="310300"/>
    <lineage>
        <taxon>Bacteria</taxon>
        <taxon>Pseudomonadati</taxon>
        <taxon>Bacteroidota</taxon>
        <taxon>Bacteroidia</taxon>
        <taxon>Bacteroidales</taxon>
        <taxon>Bacteroidaceae</taxon>
        <taxon>Bacteroides</taxon>
    </lineage>
</organism>
<dbReference type="RefSeq" id="WP_148726944.1">
    <property type="nucleotide sequence ID" value="NZ_CP197398.1"/>
</dbReference>
<reference evidence="2 3" key="1">
    <citation type="submission" date="2019-07" db="EMBL/GenBank/DDBJ databases">
        <title>Draft Genome Sequences of Bacteroides pyogenes Strains Isolated from the Uterus Holstein Dairy Cows with Metritis.</title>
        <authorList>
            <person name="Cunha F."/>
            <person name="Galvao K.N."/>
            <person name="Jeon S.J."/>
            <person name="Jeong K.C."/>
        </authorList>
    </citation>
    <scope>NUCLEOTIDE SEQUENCE [LARGE SCALE GENOMIC DNA]</scope>
    <source>
        <strain evidence="2 3">KG-31</strain>
    </source>
</reference>
<accession>A0A5D3EZ58</accession>
<dbReference type="Pfam" id="PF02589">
    <property type="entry name" value="LUD_dom"/>
    <property type="match status" value="1"/>
</dbReference>
<protein>
    <recommendedName>
        <fullName evidence="1">LUD domain-containing protein</fullName>
    </recommendedName>
</protein>
<dbReference type="AlphaFoldDB" id="A0A5D3EZ58"/>